<dbReference type="GO" id="GO:0046983">
    <property type="term" value="F:protein dimerization activity"/>
    <property type="evidence" value="ECO:0007669"/>
    <property type="project" value="InterPro"/>
</dbReference>
<dbReference type="GO" id="GO:0000155">
    <property type="term" value="F:phosphorelay sensor kinase activity"/>
    <property type="evidence" value="ECO:0007669"/>
    <property type="project" value="InterPro"/>
</dbReference>
<evidence type="ECO:0000313" key="9">
    <source>
        <dbReference type="EMBL" id="POZ53447.1"/>
    </source>
</evidence>
<evidence type="ECO:0000256" key="4">
    <source>
        <dbReference type="ARBA" id="ARBA00022777"/>
    </source>
</evidence>
<keyword evidence="2" id="KW-0597">Phosphoprotein</keyword>
<dbReference type="InterPro" id="IPR003594">
    <property type="entry name" value="HATPase_dom"/>
</dbReference>
<comment type="caution">
    <text evidence="9">The sequence shown here is derived from an EMBL/GenBank/DDBJ whole genome shotgun (WGS) entry which is preliminary data.</text>
</comment>
<dbReference type="CDD" id="cd16917">
    <property type="entry name" value="HATPase_UhpB-NarQ-NarX-like"/>
    <property type="match status" value="1"/>
</dbReference>
<dbReference type="InterPro" id="IPR050482">
    <property type="entry name" value="Sensor_HK_TwoCompSys"/>
</dbReference>
<keyword evidence="4 9" id="KW-0418">Kinase</keyword>
<feature type="signal peptide" evidence="7">
    <location>
        <begin position="1"/>
        <end position="28"/>
    </location>
</feature>
<dbReference type="PANTHER" id="PTHR24421:SF58">
    <property type="entry name" value="SIGNAL TRANSDUCTION HISTIDINE-PROTEIN KINASE_PHOSPHATASE UHPB"/>
    <property type="match status" value="1"/>
</dbReference>
<dbReference type="InterPro" id="IPR003660">
    <property type="entry name" value="HAMP_dom"/>
</dbReference>
<evidence type="ECO:0000313" key="10">
    <source>
        <dbReference type="Proteomes" id="UP000237423"/>
    </source>
</evidence>
<gene>
    <name evidence="9" type="ORF">AADEFJLK_00472</name>
</gene>
<evidence type="ECO:0000256" key="6">
    <source>
        <dbReference type="SAM" id="Phobius"/>
    </source>
</evidence>
<keyword evidence="6" id="KW-0812">Transmembrane</keyword>
<evidence type="ECO:0000256" key="5">
    <source>
        <dbReference type="ARBA" id="ARBA00023012"/>
    </source>
</evidence>
<keyword evidence="5" id="KW-0902">Two-component regulatory system</keyword>
<keyword evidence="6" id="KW-0472">Membrane</keyword>
<proteinExistence type="predicted"/>
<feature type="chain" id="PRO_5015496707" evidence="7">
    <location>
        <begin position="29"/>
        <end position="453"/>
    </location>
</feature>
<sequence>MNLLHHLLSRIVAVALLCLLASTAYVLADNDRTAKQATWRITEALAKQLSFQQLQISSGFTGASPFPDFSLWKQTRPIAGLCVKFTAANSQQAHSLCTGEELTSPAVPPYFTTLYRWFFTPGLAMTQTITLNGRTYGLLTVTPSADLEVTQAWENSRRLLGLSVTTVFAVCVLVYLSIRRALYPAQTIVQGLAALERGELAYRLPPFALAEWQRIAEAINQLAASQAQLLGERQRLAVQLLNLQEEERRYLAQELHDEFGQCLAAINAVTASIAQTAAQHCPEILADTGHISQITGHMLNSVRSLLARLRPAEFDELGLAASLQGLIANWNAHSGTKTQYRLTISGACGRLPEALALTLFRISQECLTNIAKHAAATTADLTLAVGMDTVDLTVTDNGNSRHLPLPPTNGIGLLGIRERVTALQGQLSFRLNQPQGLQVAIRLPLQTITGAAL</sequence>
<keyword evidence="7" id="KW-0732">Signal</keyword>
<dbReference type="AlphaFoldDB" id="A0A2S5CRS2"/>
<evidence type="ECO:0000256" key="1">
    <source>
        <dbReference type="ARBA" id="ARBA00004370"/>
    </source>
</evidence>
<dbReference type="SUPFAM" id="SSF55874">
    <property type="entry name" value="ATPase domain of HSP90 chaperone/DNA topoisomerase II/histidine kinase"/>
    <property type="match status" value="1"/>
</dbReference>
<dbReference type="GO" id="GO:0016020">
    <property type="term" value="C:membrane"/>
    <property type="evidence" value="ECO:0007669"/>
    <property type="project" value="UniProtKB-SubCell"/>
</dbReference>
<dbReference type="Pfam" id="PF07730">
    <property type="entry name" value="HisKA_3"/>
    <property type="match status" value="1"/>
</dbReference>
<evidence type="ECO:0000256" key="7">
    <source>
        <dbReference type="SAM" id="SignalP"/>
    </source>
</evidence>
<dbReference type="Gene3D" id="3.30.565.10">
    <property type="entry name" value="Histidine kinase-like ATPase, C-terminal domain"/>
    <property type="match status" value="1"/>
</dbReference>
<dbReference type="PROSITE" id="PS50885">
    <property type="entry name" value="HAMP"/>
    <property type="match status" value="1"/>
</dbReference>
<evidence type="ECO:0000256" key="2">
    <source>
        <dbReference type="ARBA" id="ARBA00022553"/>
    </source>
</evidence>
<evidence type="ECO:0000256" key="3">
    <source>
        <dbReference type="ARBA" id="ARBA00022679"/>
    </source>
</evidence>
<protein>
    <submittedName>
        <fullName evidence="9">Sensor histidine kinase</fullName>
    </submittedName>
</protein>
<evidence type="ECO:0000259" key="8">
    <source>
        <dbReference type="PROSITE" id="PS50885"/>
    </source>
</evidence>
<name>A0A2S5CRS2_9GAMM</name>
<dbReference type="InterPro" id="IPR036890">
    <property type="entry name" value="HATPase_C_sf"/>
</dbReference>
<dbReference type="Proteomes" id="UP000237423">
    <property type="component" value="Unassembled WGS sequence"/>
</dbReference>
<organism evidence="9 10">
    <name type="scientific">Methylovulum psychrotolerans</name>
    <dbReference type="NCBI Taxonomy" id="1704499"/>
    <lineage>
        <taxon>Bacteria</taxon>
        <taxon>Pseudomonadati</taxon>
        <taxon>Pseudomonadota</taxon>
        <taxon>Gammaproteobacteria</taxon>
        <taxon>Methylococcales</taxon>
        <taxon>Methylococcaceae</taxon>
        <taxon>Methylovulum</taxon>
    </lineage>
</organism>
<comment type="subcellular location">
    <subcellularLocation>
        <location evidence="1">Membrane</location>
    </subcellularLocation>
</comment>
<accession>A0A2S5CRS2</accession>
<dbReference type="RefSeq" id="WP_103973161.1">
    <property type="nucleotide sequence ID" value="NZ_PGFZ01000001.1"/>
</dbReference>
<dbReference type="Gene3D" id="1.20.5.1930">
    <property type="match status" value="1"/>
</dbReference>
<keyword evidence="6" id="KW-1133">Transmembrane helix</keyword>
<feature type="domain" description="HAMP" evidence="8">
    <location>
        <begin position="179"/>
        <end position="231"/>
    </location>
</feature>
<feature type="transmembrane region" description="Helical" evidence="6">
    <location>
        <begin position="159"/>
        <end position="178"/>
    </location>
</feature>
<keyword evidence="3" id="KW-0808">Transferase</keyword>
<dbReference type="EMBL" id="PGFZ01000001">
    <property type="protein sequence ID" value="POZ53447.1"/>
    <property type="molecule type" value="Genomic_DNA"/>
</dbReference>
<reference evidence="9 10" key="1">
    <citation type="submission" date="2017-11" db="EMBL/GenBank/DDBJ databases">
        <title>Draft Genome Sequence of Methylobacter psychrotolerans Sph1T, an Obligate Methanotroph from Low-Temperature Environments.</title>
        <authorList>
            <person name="Oshkin I.Y."/>
            <person name="Miroshnikov K."/>
            <person name="Belova S.E."/>
            <person name="Korzhenkov A."/>
            <person name="Toshchakov S.V."/>
            <person name="Dedysh S.N."/>
        </authorList>
    </citation>
    <scope>NUCLEOTIDE SEQUENCE [LARGE SCALE GENOMIC DNA]</scope>
    <source>
        <strain evidence="9 10">Sph1</strain>
    </source>
</reference>
<dbReference type="InterPro" id="IPR011712">
    <property type="entry name" value="Sig_transdc_His_kin_sub3_dim/P"/>
</dbReference>
<dbReference type="PANTHER" id="PTHR24421">
    <property type="entry name" value="NITRATE/NITRITE SENSOR PROTEIN NARX-RELATED"/>
    <property type="match status" value="1"/>
</dbReference>
<dbReference type="Pfam" id="PF02518">
    <property type="entry name" value="HATPase_c"/>
    <property type="match status" value="1"/>
</dbReference>